<dbReference type="VEuPathDB" id="FungiDB:YALI0_E20823g"/>
<dbReference type="RefSeq" id="XP_504204.3">
    <property type="nucleotide sequence ID" value="XM_504204.3"/>
</dbReference>
<evidence type="ECO:0000256" key="7">
    <source>
        <dbReference type="ARBA" id="ARBA00023145"/>
    </source>
</evidence>
<feature type="disulfide bond" evidence="10">
    <location>
        <begin position="105"/>
        <end position="117"/>
    </location>
</feature>
<evidence type="ECO:0000256" key="11">
    <source>
        <dbReference type="RuleBase" id="RU000454"/>
    </source>
</evidence>
<keyword evidence="5 11" id="KW-0064">Aspartyl protease</keyword>
<dbReference type="eggNOG" id="KOG1339">
    <property type="taxonomic scope" value="Eukaryota"/>
</dbReference>
<protein>
    <recommendedName>
        <fullName evidence="13">Peptidase A1 domain-containing protein</fullName>
    </recommendedName>
</protein>
<evidence type="ECO:0000256" key="3">
    <source>
        <dbReference type="ARBA" id="ARBA00022685"/>
    </source>
</evidence>
<dbReference type="Proteomes" id="UP000182444">
    <property type="component" value="Chromosome 1E"/>
</dbReference>
<reference evidence="14 15" key="1">
    <citation type="journal article" date="2016" name="PLoS ONE">
        <title>Sequence Assembly of Yarrowia lipolytica Strain W29/CLIB89 Shows Transposable Element Diversity.</title>
        <authorList>
            <person name="Magnan C."/>
            <person name="Yu J."/>
            <person name="Chang I."/>
            <person name="Jahn E."/>
            <person name="Kanomata Y."/>
            <person name="Wu J."/>
            <person name="Zeller M."/>
            <person name="Oakes M."/>
            <person name="Baldi P."/>
            <person name="Sandmeyer S."/>
        </authorList>
    </citation>
    <scope>NUCLEOTIDE SEQUENCE [LARGE SCALE GENOMIC DNA]</scope>
    <source>
        <strain evidence="15">CLIB89(W29)</strain>
    </source>
</reference>
<dbReference type="GO" id="GO:0031505">
    <property type="term" value="P:fungal-type cell wall organization"/>
    <property type="evidence" value="ECO:0007669"/>
    <property type="project" value="TreeGrafter"/>
</dbReference>
<evidence type="ECO:0000259" key="13">
    <source>
        <dbReference type="PROSITE" id="PS51767"/>
    </source>
</evidence>
<evidence type="ECO:0000313" key="15">
    <source>
        <dbReference type="Proteomes" id="UP000182444"/>
    </source>
</evidence>
<dbReference type="PANTHER" id="PTHR47965:SF12">
    <property type="entry name" value="ASPARTIC PROTEINASE 3-RELATED"/>
    <property type="match status" value="1"/>
</dbReference>
<dbReference type="GO" id="GO:0005576">
    <property type="term" value="C:extracellular region"/>
    <property type="evidence" value="ECO:0007669"/>
    <property type="project" value="TreeGrafter"/>
</dbReference>
<dbReference type="InterPro" id="IPR033121">
    <property type="entry name" value="PEPTIDASE_A1"/>
</dbReference>
<sequence>MKVLHLLPLVGMLDMALGMPTLMKRSAPKALEMSFDVVKGISNKWSEPQTDAAGSPSPHHDTPLENMGYYYQVSVSIGSPPQPFALSLDTGSSDLWVPSPNNNECLSPLFTSRGGSCGQTNNVFNRMISSTFSLINEYFFISYGDSTSAYGLWGKDTLNFNGLTLTDYTFGVASGTTSTTNVFGIGLKGLQASNDAIPGHPEAPRFTYSNLPYRLAEEGYINTPSYSLYLDSLEATSGTIIFGGVDASKIQSPITLHPLINFHPENHPDPVSFFITLDSVDLVGGVPLNVLEVTSAALLDSGATLTFLPPSAYATLADRFQVKQDTKTGYRVASCSSGSVGEYLEYSFQGSKIRVPISSLLDPIKKQDGSAVISPDGIPMCRFLVAPNADDETGTSNIILGDSFLRSAYVVYDLENFQLGLAQAATYSNGASSLVSAIDQNGIPGSQQPPSSKTWQANSSMPTFHGYVPPQVDLLW</sequence>
<proteinExistence type="inferred from homology"/>
<dbReference type="KEGG" id="yli:2911836"/>
<dbReference type="GO" id="GO:0006508">
    <property type="term" value="P:proteolysis"/>
    <property type="evidence" value="ECO:0007669"/>
    <property type="project" value="UniProtKB-KW"/>
</dbReference>
<dbReference type="VEuPathDB" id="FungiDB:YALI1_E24735g"/>
<dbReference type="FunFam" id="2.40.70.10:FF:000011">
    <property type="entry name" value="Aspartic protease"/>
    <property type="match status" value="1"/>
</dbReference>
<evidence type="ECO:0000256" key="8">
    <source>
        <dbReference type="ARBA" id="ARBA00023180"/>
    </source>
</evidence>
<dbReference type="SUPFAM" id="SSF50630">
    <property type="entry name" value="Acid proteases"/>
    <property type="match status" value="1"/>
</dbReference>
<evidence type="ECO:0000256" key="1">
    <source>
        <dbReference type="ARBA" id="ARBA00007447"/>
    </source>
</evidence>
<dbReference type="PROSITE" id="PS00141">
    <property type="entry name" value="ASP_PROTEASE"/>
    <property type="match status" value="1"/>
</dbReference>
<dbReference type="InterPro" id="IPR001969">
    <property type="entry name" value="Aspartic_peptidase_AS"/>
</dbReference>
<evidence type="ECO:0000256" key="10">
    <source>
        <dbReference type="PIRSR" id="PIRSR601461-2"/>
    </source>
</evidence>
<keyword evidence="6 11" id="KW-0378">Hydrolase</keyword>
<feature type="signal peptide" evidence="12">
    <location>
        <begin position="1"/>
        <end position="18"/>
    </location>
</feature>
<dbReference type="CDD" id="cd05474">
    <property type="entry name" value="SAP_like"/>
    <property type="match status" value="1"/>
</dbReference>
<evidence type="ECO:0000256" key="6">
    <source>
        <dbReference type="ARBA" id="ARBA00022801"/>
    </source>
</evidence>
<gene>
    <name evidence="14" type="ORF">YALI1_E24735g</name>
</gene>
<dbReference type="Gene3D" id="2.40.70.10">
    <property type="entry name" value="Acid Proteases"/>
    <property type="match status" value="2"/>
</dbReference>
<feature type="active site" evidence="9">
    <location>
        <position position="89"/>
    </location>
</feature>
<dbReference type="GO" id="GO:0009277">
    <property type="term" value="C:fungal-type cell wall"/>
    <property type="evidence" value="ECO:0007669"/>
    <property type="project" value="TreeGrafter"/>
</dbReference>
<dbReference type="AlphaFoldDB" id="A0A1D8NJC0"/>
<dbReference type="Pfam" id="PF00026">
    <property type="entry name" value="Asp"/>
    <property type="match status" value="1"/>
</dbReference>
<dbReference type="PROSITE" id="PS51767">
    <property type="entry name" value="PEPTIDASE_A1"/>
    <property type="match status" value="1"/>
</dbReference>
<evidence type="ECO:0000256" key="9">
    <source>
        <dbReference type="PIRSR" id="PIRSR601461-1"/>
    </source>
</evidence>
<feature type="domain" description="Peptidase A1" evidence="13">
    <location>
        <begin position="71"/>
        <end position="422"/>
    </location>
</feature>
<evidence type="ECO:0000256" key="12">
    <source>
        <dbReference type="SAM" id="SignalP"/>
    </source>
</evidence>
<keyword evidence="2 11" id="KW-0645">Protease</keyword>
<feature type="chain" id="PRO_5030026696" description="Peptidase A1 domain-containing protein" evidence="12">
    <location>
        <begin position="19"/>
        <end position="476"/>
    </location>
</feature>
<dbReference type="GeneID" id="2911836"/>
<keyword evidence="4 12" id="KW-0732">Signal</keyword>
<evidence type="ECO:0000256" key="4">
    <source>
        <dbReference type="ARBA" id="ARBA00022729"/>
    </source>
</evidence>
<dbReference type="InterPro" id="IPR033876">
    <property type="entry name" value="SAP-like"/>
</dbReference>
<evidence type="ECO:0000256" key="2">
    <source>
        <dbReference type="ARBA" id="ARBA00022670"/>
    </source>
</evidence>
<keyword evidence="3" id="KW-0165">Cleavage on pair of basic residues</keyword>
<dbReference type="GO" id="GO:0004190">
    <property type="term" value="F:aspartic-type endopeptidase activity"/>
    <property type="evidence" value="ECO:0007669"/>
    <property type="project" value="UniProtKB-KW"/>
</dbReference>
<dbReference type="InterPro" id="IPR001461">
    <property type="entry name" value="Aspartic_peptidase_A1"/>
</dbReference>
<dbReference type="PANTHER" id="PTHR47965">
    <property type="entry name" value="ASPARTYL PROTEASE-RELATED"/>
    <property type="match status" value="1"/>
</dbReference>
<organism evidence="14 15">
    <name type="scientific">Yarrowia lipolytica</name>
    <name type="common">Candida lipolytica</name>
    <dbReference type="NCBI Taxonomy" id="4952"/>
    <lineage>
        <taxon>Eukaryota</taxon>
        <taxon>Fungi</taxon>
        <taxon>Dikarya</taxon>
        <taxon>Ascomycota</taxon>
        <taxon>Saccharomycotina</taxon>
        <taxon>Dipodascomycetes</taxon>
        <taxon>Dipodascales</taxon>
        <taxon>Dipodascales incertae sedis</taxon>
        <taxon>Yarrowia</taxon>
    </lineage>
</organism>
<feature type="active site" evidence="9">
    <location>
        <position position="300"/>
    </location>
</feature>
<dbReference type="EMBL" id="CP017557">
    <property type="protein sequence ID" value="AOW05723.1"/>
    <property type="molecule type" value="Genomic_DNA"/>
</dbReference>
<keyword evidence="8" id="KW-0325">Glycoprotein</keyword>
<evidence type="ECO:0000256" key="5">
    <source>
        <dbReference type="ARBA" id="ARBA00022750"/>
    </source>
</evidence>
<dbReference type="InterPro" id="IPR021109">
    <property type="entry name" value="Peptidase_aspartic_dom_sf"/>
</dbReference>
<keyword evidence="7" id="KW-0865">Zymogen</keyword>
<comment type="similarity">
    <text evidence="1 11">Belongs to the peptidase A1 family.</text>
</comment>
<dbReference type="PRINTS" id="PR00792">
    <property type="entry name" value="PEPSIN"/>
</dbReference>
<evidence type="ECO:0000313" key="14">
    <source>
        <dbReference type="EMBL" id="AOW05723.1"/>
    </source>
</evidence>
<accession>A0A1D8NJC0</accession>
<name>A0A1D8NJC0_YARLL</name>
<keyword evidence="10" id="KW-1015">Disulfide bond</keyword>